<proteinExistence type="predicted"/>
<sequence length="113" mass="12967">MAPRVGFPKISVSCMAHLVVHNLHLLSLTSKNFGNCSARFILPLRASLANVPSIRTLNNFNTFGVFVPANFHCLLNILENFDQYFVGMFQINTKHYYTCYYIFLSLNKDILKF</sequence>
<gene>
    <name evidence="1" type="ORF">BpHYR1_036355</name>
</gene>
<protein>
    <submittedName>
        <fullName evidence="1">Uncharacterized protein</fullName>
    </submittedName>
</protein>
<organism evidence="1 2">
    <name type="scientific">Brachionus plicatilis</name>
    <name type="common">Marine rotifer</name>
    <name type="synonym">Brachionus muelleri</name>
    <dbReference type="NCBI Taxonomy" id="10195"/>
    <lineage>
        <taxon>Eukaryota</taxon>
        <taxon>Metazoa</taxon>
        <taxon>Spiralia</taxon>
        <taxon>Gnathifera</taxon>
        <taxon>Rotifera</taxon>
        <taxon>Eurotatoria</taxon>
        <taxon>Monogononta</taxon>
        <taxon>Pseudotrocha</taxon>
        <taxon>Ploima</taxon>
        <taxon>Brachionidae</taxon>
        <taxon>Brachionus</taxon>
    </lineage>
</organism>
<dbReference type="EMBL" id="REGN01006343">
    <property type="protein sequence ID" value="RNA09909.1"/>
    <property type="molecule type" value="Genomic_DNA"/>
</dbReference>
<comment type="caution">
    <text evidence="1">The sequence shown here is derived from an EMBL/GenBank/DDBJ whole genome shotgun (WGS) entry which is preliminary data.</text>
</comment>
<dbReference type="AlphaFoldDB" id="A0A3M7QF55"/>
<reference evidence="1 2" key="1">
    <citation type="journal article" date="2018" name="Sci. Rep.">
        <title>Genomic signatures of local adaptation to the degree of environmental predictability in rotifers.</title>
        <authorList>
            <person name="Franch-Gras L."/>
            <person name="Hahn C."/>
            <person name="Garcia-Roger E.M."/>
            <person name="Carmona M.J."/>
            <person name="Serra M."/>
            <person name="Gomez A."/>
        </authorList>
    </citation>
    <scope>NUCLEOTIDE SEQUENCE [LARGE SCALE GENOMIC DNA]</scope>
    <source>
        <strain evidence="1">HYR1</strain>
    </source>
</reference>
<dbReference type="Proteomes" id="UP000276133">
    <property type="component" value="Unassembled WGS sequence"/>
</dbReference>
<name>A0A3M7QF55_BRAPC</name>
<evidence type="ECO:0000313" key="2">
    <source>
        <dbReference type="Proteomes" id="UP000276133"/>
    </source>
</evidence>
<keyword evidence="2" id="KW-1185">Reference proteome</keyword>
<evidence type="ECO:0000313" key="1">
    <source>
        <dbReference type="EMBL" id="RNA09909.1"/>
    </source>
</evidence>
<accession>A0A3M7QF55</accession>